<reference evidence="1" key="1">
    <citation type="journal article" date="2020" name="G3 (Bethesda)">
        <title>High-Quality Assemblies for Three Invasive Social Wasps from the &lt;i&gt;Vespula&lt;/i&gt; Genus.</title>
        <authorList>
            <person name="Harrop T.W.R."/>
            <person name="Guhlin J."/>
            <person name="McLaughlin G.M."/>
            <person name="Permina E."/>
            <person name="Stockwell P."/>
            <person name="Gilligan J."/>
            <person name="Le Lec M.F."/>
            <person name="Gruber M.A.M."/>
            <person name="Quinn O."/>
            <person name="Lovegrove M."/>
            <person name="Duncan E.J."/>
            <person name="Remnant E.J."/>
            <person name="Van Eeckhoven J."/>
            <person name="Graham B."/>
            <person name="Knapp R.A."/>
            <person name="Langford K.W."/>
            <person name="Kronenberg Z."/>
            <person name="Press M.O."/>
            <person name="Eacker S.M."/>
            <person name="Wilson-Rankin E.E."/>
            <person name="Purcell J."/>
            <person name="Lester P.J."/>
            <person name="Dearden P.K."/>
        </authorList>
    </citation>
    <scope>NUCLEOTIDE SEQUENCE</scope>
    <source>
        <strain evidence="1">Marl-1</strain>
    </source>
</reference>
<accession>A0A834N4P4</accession>
<dbReference type="EMBL" id="JACSEA010000007">
    <property type="protein sequence ID" value="KAF7396167.1"/>
    <property type="molecule type" value="Genomic_DNA"/>
</dbReference>
<protein>
    <submittedName>
        <fullName evidence="1">Uncharacterized protein</fullName>
    </submittedName>
</protein>
<name>A0A834N4P4_VESVU</name>
<comment type="caution">
    <text evidence="1">The sequence shown here is derived from an EMBL/GenBank/DDBJ whole genome shotgun (WGS) entry which is preliminary data.</text>
</comment>
<evidence type="ECO:0000313" key="2">
    <source>
        <dbReference type="Proteomes" id="UP000614350"/>
    </source>
</evidence>
<proteinExistence type="predicted"/>
<dbReference type="AlphaFoldDB" id="A0A834N4P4"/>
<sequence length="109" mass="12507">MDAGVVVVVLEEFQRKSNGISDFVWRMYIATIHAHRSERHIARGALRKGMVMSSAPTVSTFYHVTWAEPTTCMYPPCPCLRKVPFSKFFDLSLLRRIVKNNDVVFDGRD</sequence>
<dbReference type="Proteomes" id="UP000614350">
    <property type="component" value="Unassembled WGS sequence"/>
</dbReference>
<gene>
    <name evidence="1" type="ORF">HZH66_007029</name>
</gene>
<keyword evidence="2" id="KW-1185">Reference proteome</keyword>
<organism evidence="1 2">
    <name type="scientific">Vespula vulgaris</name>
    <name type="common">Yellow jacket</name>
    <name type="synonym">Wasp</name>
    <dbReference type="NCBI Taxonomy" id="7454"/>
    <lineage>
        <taxon>Eukaryota</taxon>
        <taxon>Metazoa</taxon>
        <taxon>Ecdysozoa</taxon>
        <taxon>Arthropoda</taxon>
        <taxon>Hexapoda</taxon>
        <taxon>Insecta</taxon>
        <taxon>Pterygota</taxon>
        <taxon>Neoptera</taxon>
        <taxon>Endopterygota</taxon>
        <taxon>Hymenoptera</taxon>
        <taxon>Apocrita</taxon>
        <taxon>Aculeata</taxon>
        <taxon>Vespoidea</taxon>
        <taxon>Vespidae</taxon>
        <taxon>Vespinae</taxon>
        <taxon>Vespula</taxon>
    </lineage>
</organism>
<evidence type="ECO:0000313" key="1">
    <source>
        <dbReference type="EMBL" id="KAF7396167.1"/>
    </source>
</evidence>